<sequence length="464" mass="54129">MSNIFPEKTSRFSVILVDILIILFSYMISFVIASNYRVIQERNIEAFISLVPWVLLIGVFLLYAFELDRLVMRDHYDIARKLIVTVLFMFIFTTAASFLFREFALPRSVILMSHFFSFVLMFGWKMLYLKITSQKFKDRAVFIGDEDEYDLMTENLVASNLTTSKKGLSRLHNHFSIKETERLLMPYNYIFIGSNVDEKRKNEILYYAMKHHKLSYLVPNMNDLFVMKTSVTTLGDSMVIQVKPFNLTKGQEMIKRLVDVVFAVIMLIPTLPVMVMAALFIKLEDRGPIFFKQERVGKDQKSFHVLKFRSMIVDAEAKTGPVLATSKDNRITKVGAFMRKTRIDELPQLLNVLKGDMSLVGPRPEREFFTRQFTDQNKWFHYRSSVKPGITGYAQVLGNYTTTPERKLKFDLYYIRHYSIWLDIMLLVKTVIVVLNKTQAEGSTTEDKIDEKLNKSKFGFMKIR</sequence>
<dbReference type="RefSeq" id="WP_061948802.1">
    <property type="nucleotide sequence ID" value="NZ_LTAO01000014.1"/>
</dbReference>
<evidence type="ECO:0000256" key="5">
    <source>
        <dbReference type="ARBA" id="ARBA00022989"/>
    </source>
</evidence>
<evidence type="ECO:0000259" key="8">
    <source>
        <dbReference type="Pfam" id="PF02397"/>
    </source>
</evidence>
<dbReference type="OrthoDB" id="9808602at2"/>
<proteinExistence type="inferred from homology"/>
<feature type="transmembrane region" description="Helical" evidence="7">
    <location>
        <begin position="111"/>
        <end position="129"/>
    </location>
</feature>
<dbReference type="EMBL" id="LTAO01000014">
    <property type="protein sequence ID" value="KYG30877.1"/>
    <property type="molecule type" value="Genomic_DNA"/>
</dbReference>
<evidence type="ECO:0000256" key="3">
    <source>
        <dbReference type="ARBA" id="ARBA00022679"/>
    </source>
</evidence>
<evidence type="ECO:0000256" key="1">
    <source>
        <dbReference type="ARBA" id="ARBA00004141"/>
    </source>
</evidence>
<keyword evidence="5 7" id="KW-1133">Transmembrane helix</keyword>
<evidence type="ECO:0000313" key="9">
    <source>
        <dbReference type="EMBL" id="KYG30877.1"/>
    </source>
</evidence>
<comment type="similarity">
    <text evidence="2">Belongs to the bacterial sugar transferase family.</text>
</comment>
<evidence type="ECO:0000256" key="2">
    <source>
        <dbReference type="ARBA" id="ARBA00006464"/>
    </source>
</evidence>
<feature type="transmembrane region" description="Helical" evidence="7">
    <location>
        <begin position="78"/>
        <end position="99"/>
    </location>
</feature>
<keyword evidence="10" id="KW-1185">Reference proteome</keyword>
<dbReference type="InterPro" id="IPR003362">
    <property type="entry name" value="Bact_transf"/>
</dbReference>
<feature type="transmembrane region" description="Helical" evidence="7">
    <location>
        <begin position="12"/>
        <end position="34"/>
    </location>
</feature>
<dbReference type="STRING" id="519424.AZF04_18705"/>
<dbReference type="Pfam" id="PF02397">
    <property type="entry name" value="Bac_transf"/>
    <property type="match status" value="1"/>
</dbReference>
<dbReference type="PANTHER" id="PTHR30576">
    <property type="entry name" value="COLANIC BIOSYNTHESIS UDP-GLUCOSE LIPID CARRIER TRANSFERASE"/>
    <property type="match status" value="1"/>
</dbReference>
<dbReference type="GO" id="GO:0016780">
    <property type="term" value="F:phosphotransferase activity, for other substituted phosphate groups"/>
    <property type="evidence" value="ECO:0007669"/>
    <property type="project" value="TreeGrafter"/>
</dbReference>
<evidence type="ECO:0000256" key="4">
    <source>
        <dbReference type="ARBA" id="ARBA00022692"/>
    </source>
</evidence>
<dbReference type="Proteomes" id="UP000075806">
    <property type="component" value="Unassembled WGS sequence"/>
</dbReference>
<keyword evidence="4 7" id="KW-0812">Transmembrane</keyword>
<feature type="transmembrane region" description="Helical" evidence="7">
    <location>
        <begin position="257"/>
        <end position="281"/>
    </location>
</feature>
<evidence type="ECO:0000256" key="6">
    <source>
        <dbReference type="ARBA" id="ARBA00023136"/>
    </source>
</evidence>
<dbReference type="GO" id="GO:0016020">
    <property type="term" value="C:membrane"/>
    <property type="evidence" value="ECO:0007669"/>
    <property type="project" value="UniProtKB-SubCell"/>
</dbReference>
<comment type="caution">
    <text evidence="9">The sequence shown here is derived from an EMBL/GenBank/DDBJ whole genome shotgun (WGS) entry which is preliminary data.</text>
</comment>
<comment type="subcellular location">
    <subcellularLocation>
        <location evidence="1">Membrane</location>
        <topology evidence="1">Multi-pass membrane protein</topology>
    </subcellularLocation>
</comment>
<dbReference type="InterPro" id="IPR017475">
    <property type="entry name" value="EPS_sugar_tfrase"/>
</dbReference>
<evidence type="ECO:0000313" key="10">
    <source>
        <dbReference type="Proteomes" id="UP000075806"/>
    </source>
</evidence>
<dbReference type="AlphaFoldDB" id="A0A162DUK1"/>
<evidence type="ECO:0000256" key="7">
    <source>
        <dbReference type="SAM" id="Phobius"/>
    </source>
</evidence>
<reference evidence="9" key="1">
    <citation type="submission" date="2016-02" db="EMBL/GenBank/DDBJ databases">
        <title>Genome sequence of Bacillus trypoxylicola KCTC 13244(T).</title>
        <authorList>
            <person name="Jeong H."/>
            <person name="Park S.-H."/>
            <person name="Choi S.-K."/>
        </authorList>
    </citation>
    <scope>NUCLEOTIDE SEQUENCE [LARGE SCALE GENOMIC DNA]</scope>
    <source>
        <strain evidence="9">KCTC 13244</strain>
    </source>
</reference>
<feature type="transmembrane region" description="Helical" evidence="7">
    <location>
        <begin position="46"/>
        <end position="66"/>
    </location>
</feature>
<protein>
    <submittedName>
        <fullName evidence="9">Sugar transferase</fullName>
    </submittedName>
</protein>
<dbReference type="NCBIfam" id="TIGR03025">
    <property type="entry name" value="EPS_sugtrans"/>
    <property type="match status" value="1"/>
</dbReference>
<name>A0A162DUK1_9BACI</name>
<keyword evidence="3 9" id="KW-0808">Transferase</keyword>
<gene>
    <name evidence="9" type="ORF">AZF04_18705</name>
</gene>
<organism evidence="9 10">
    <name type="scientific">Alkalihalobacillus trypoxylicola</name>
    <dbReference type="NCBI Taxonomy" id="519424"/>
    <lineage>
        <taxon>Bacteria</taxon>
        <taxon>Bacillati</taxon>
        <taxon>Bacillota</taxon>
        <taxon>Bacilli</taxon>
        <taxon>Bacillales</taxon>
        <taxon>Bacillaceae</taxon>
        <taxon>Alkalihalobacillus</taxon>
    </lineage>
</organism>
<feature type="domain" description="Bacterial sugar transferase" evidence="8">
    <location>
        <begin position="255"/>
        <end position="435"/>
    </location>
</feature>
<keyword evidence="6 7" id="KW-0472">Membrane</keyword>
<accession>A0A162DUK1</accession>
<dbReference type="PANTHER" id="PTHR30576:SF0">
    <property type="entry name" value="UNDECAPRENYL-PHOSPHATE N-ACETYLGALACTOSAMINYL 1-PHOSPHATE TRANSFERASE-RELATED"/>
    <property type="match status" value="1"/>
</dbReference>